<reference evidence="2 3" key="1">
    <citation type="submission" date="2020-03" db="EMBL/GenBank/DDBJ databases">
        <title>Whole genome shotgun sequence of Phytohabitans suffuscus NBRC 105367.</title>
        <authorList>
            <person name="Komaki H."/>
            <person name="Tamura T."/>
        </authorList>
    </citation>
    <scope>NUCLEOTIDE SEQUENCE [LARGE SCALE GENOMIC DNA]</scope>
    <source>
        <strain evidence="2 3">NBRC 105367</strain>
    </source>
</reference>
<accession>A0A6F8YVM2</accession>
<dbReference type="KEGG" id="psuu:Psuf_075230"/>
<proteinExistence type="predicted"/>
<evidence type="ECO:0000256" key="1">
    <source>
        <dbReference type="SAM" id="MobiDB-lite"/>
    </source>
</evidence>
<dbReference type="RefSeq" id="WP_173162404.1">
    <property type="nucleotide sequence ID" value="NZ_AP022871.1"/>
</dbReference>
<organism evidence="2 3">
    <name type="scientific">Phytohabitans suffuscus</name>
    <dbReference type="NCBI Taxonomy" id="624315"/>
    <lineage>
        <taxon>Bacteria</taxon>
        <taxon>Bacillati</taxon>
        <taxon>Actinomycetota</taxon>
        <taxon>Actinomycetes</taxon>
        <taxon>Micromonosporales</taxon>
        <taxon>Micromonosporaceae</taxon>
    </lineage>
</organism>
<evidence type="ECO:0000313" key="3">
    <source>
        <dbReference type="Proteomes" id="UP000503011"/>
    </source>
</evidence>
<gene>
    <name evidence="2" type="ORF">Psuf_075230</name>
</gene>
<sequence>MPPPNASPLPPDPHRERRRALLSGVAGRLREVGIDASFGPLETYRDFYGALPPGATGLVCEQPPTTARLQVTAIRVRRTMPPGQGGLSPTGARGCATPT</sequence>
<name>A0A6F8YVM2_9ACTN</name>
<reference evidence="2 3" key="2">
    <citation type="submission" date="2020-03" db="EMBL/GenBank/DDBJ databases">
        <authorList>
            <person name="Ichikawa N."/>
            <person name="Kimura A."/>
            <person name="Kitahashi Y."/>
            <person name="Uohara A."/>
        </authorList>
    </citation>
    <scope>NUCLEOTIDE SEQUENCE [LARGE SCALE GENOMIC DNA]</scope>
    <source>
        <strain evidence="2 3">NBRC 105367</strain>
    </source>
</reference>
<keyword evidence="3" id="KW-1185">Reference proteome</keyword>
<protein>
    <submittedName>
        <fullName evidence="2">Uncharacterized protein</fullName>
    </submittedName>
</protein>
<feature type="region of interest" description="Disordered" evidence="1">
    <location>
        <begin position="78"/>
        <end position="99"/>
    </location>
</feature>
<dbReference type="Proteomes" id="UP000503011">
    <property type="component" value="Chromosome"/>
</dbReference>
<dbReference type="AlphaFoldDB" id="A0A6F8YVM2"/>
<dbReference type="EMBL" id="AP022871">
    <property type="protein sequence ID" value="BCB90210.1"/>
    <property type="molecule type" value="Genomic_DNA"/>
</dbReference>
<evidence type="ECO:0000313" key="2">
    <source>
        <dbReference type="EMBL" id="BCB90210.1"/>
    </source>
</evidence>